<evidence type="ECO:0008006" key="3">
    <source>
        <dbReference type="Google" id="ProtNLM"/>
    </source>
</evidence>
<dbReference type="Gene3D" id="6.10.140.2220">
    <property type="match status" value="1"/>
</dbReference>
<comment type="caution">
    <text evidence="1">The sequence shown here is derived from an EMBL/GenBank/DDBJ whole genome shotgun (WGS) entry which is preliminary data.</text>
</comment>
<gene>
    <name evidence="1" type="ORF">IFR04_008930</name>
</gene>
<dbReference type="AlphaFoldDB" id="A0A8H7TFP2"/>
<organism evidence="1 2">
    <name type="scientific">Cadophora malorum</name>
    <dbReference type="NCBI Taxonomy" id="108018"/>
    <lineage>
        <taxon>Eukaryota</taxon>
        <taxon>Fungi</taxon>
        <taxon>Dikarya</taxon>
        <taxon>Ascomycota</taxon>
        <taxon>Pezizomycotina</taxon>
        <taxon>Leotiomycetes</taxon>
        <taxon>Helotiales</taxon>
        <taxon>Ploettnerulaceae</taxon>
        <taxon>Cadophora</taxon>
    </lineage>
</organism>
<evidence type="ECO:0000313" key="1">
    <source>
        <dbReference type="EMBL" id="KAG4417963.1"/>
    </source>
</evidence>
<dbReference type="OrthoDB" id="432970at2759"/>
<keyword evidence="2" id="KW-1185">Reference proteome</keyword>
<name>A0A8H7TFP2_9HELO</name>
<dbReference type="EMBL" id="JAFJYH010000141">
    <property type="protein sequence ID" value="KAG4417963.1"/>
    <property type="molecule type" value="Genomic_DNA"/>
</dbReference>
<reference evidence="1" key="1">
    <citation type="submission" date="2021-02" db="EMBL/GenBank/DDBJ databases">
        <title>Genome sequence Cadophora malorum strain M34.</title>
        <authorList>
            <person name="Stefanovic E."/>
            <person name="Vu D."/>
            <person name="Scully C."/>
            <person name="Dijksterhuis J."/>
            <person name="Roader J."/>
            <person name="Houbraken J."/>
        </authorList>
    </citation>
    <scope>NUCLEOTIDE SEQUENCE</scope>
    <source>
        <strain evidence="1">M34</strain>
    </source>
</reference>
<sequence length="405" mass="45118">MSSQDQFLDTPNEIFYSANTSPIRPQSAVPSIEITATEFDSLEETDHSRDQSSPTSFCGSPTSVYTTAVARFCFCGKPCDDRCAGCCGTPGLKDTYYCSSICQNADRPSHAQICMAMNTLRTLHRSAECLQEIYFMYRAKTFDRLVTSIDKTDEGGHIQLIVNEDRSGRPTNDLGYLHKLLHTLFGEEEEDDENNHNKDKQAILTHGVSTQSTIWMHDLVGYFLAGCAYTISEQRITPVPSNRSVLSVDSRGYPDLFPRNHFILVITLHNAAGTYAFDLCGAQYGHFDTLTPFSQYSARGLANAAPTPFSGANSIRWGVDSVRHEQSRRGALTRVNLRASEKLVSGAVEWEKEYGTRISTMLQSSPEVFQNRKEGLIHYLAYEVQTRLDDMAAEVENDTSAKATT</sequence>
<dbReference type="Proteomes" id="UP000664132">
    <property type="component" value="Unassembled WGS sequence"/>
</dbReference>
<accession>A0A8H7TFP2</accession>
<evidence type="ECO:0000313" key="2">
    <source>
        <dbReference type="Proteomes" id="UP000664132"/>
    </source>
</evidence>
<protein>
    <recommendedName>
        <fullName evidence="3">Suppressor of anucleate metulae protein B</fullName>
    </recommendedName>
</protein>
<proteinExistence type="predicted"/>